<keyword evidence="4" id="KW-0804">Transcription</keyword>
<gene>
    <name evidence="29" type="primary">mta</name>
    <name evidence="6" type="ORF">ABZ57_03035</name>
    <name evidence="7" type="ORF">ARY78_11640</name>
    <name evidence="12" type="ORF">B1N52_04045</name>
    <name evidence="11" type="ORF">BCZ21_03100</name>
    <name evidence="14" type="ORF">CA369_08480</name>
    <name evidence="13" type="ORF">CAV64_10410</name>
    <name evidence="15" type="ORF">DCT16_00275</name>
    <name evidence="29" type="ORF">DYZ80_00707</name>
    <name evidence="16" type="ORF">E5F58_03845</name>
    <name evidence="10" type="ORF">EX365_14435</name>
    <name evidence="9" type="ORF">EXZ73_04590</name>
    <name evidence="21" type="ORF">F6436_12375</name>
    <name evidence="22" type="ORF">F6515_05330</name>
    <name evidence="17" type="ORF">FA835_08890</name>
    <name evidence="19" type="ORF">FLQ97_11415</name>
    <name evidence="18" type="ORF">FLR03_02480</name>
    <name evidence="20" type="ORF">FNX40_03980</name>
    <name evidence="25" type="ORF">G3O21_001905</name>
    <name evidence="24" type="ORF">GJW51_11295</name>
    <name evidence="23" type="ORF">GQG13_00265</name>
    <name evidence="26" type="ORF">GYS09_00850</name>
    <name evidence="27" type="ORF">GYX23_03325</name>
    <name evidence="28" type="ORF">GYY14_02855</name>
    <name evidence="8" type="ORF">UI29_03855</name>
</gene>
<dbReference type="CDD" id="cd01106">
    <property type="entry name" value="HTH_TipAL-Mta"/>
    <property type="match status" value="1"/>
</dbReference>
<evidence type="ECO:0000313" key="9">
    <source>
        <dbReference type="EMBL" id="EAD5773567.1"/>
    </source>
</evidence>
<sequence length="246" mass="28847">MQIKELAELTGVSVRTLHHYDKIGLLVPQKDDWNGYRIYSENDIDKLQQILFFKELDFPLKKIKQILDDPFFDKNVALDLQRHLLIEKKQRIETMLATLDQTIRNEKGEITMTNKEKFTGFDFSTNPYEEEAKKRWGDKVVEKANEKVNNMNEKEKLTLKESFDAEFRHLASVRELSPESEEAQLAIDHFFHYLNDTHGNIYSLEAFAGLGEMYVADERFTKNIDQFGDGLSHFLKEAMNIYAKNK</sequence>
<evidence type="ECO:0000313" key="7">
    <source>
        <dbReference type="EMBL" id="EAC5551082.1"/>
    </source>
</evidence>
<evidence type="ECO:0000313" key="13">
    <source>
        <dbReference type="EMBL" id="EAG4331647.1"/>
    </source>
</evidence>
<dbReference type="EMBL" id="AABBAW010000001">
    <property type="protein sequence ID" value="EAG2514322.1"/>
    <property type="molecule type" value="Genomic_DNA"/>
</dbReference>
<evidence type="ECO:0000313" key="29">
    <source>
        <dbReference type="EMBL" id="RKA11174.1"/>
    </source>
</evidence>
<evidence type="ECO:0000313" key="33">
    <source>
        <dbReference type="Proteomes" id="UP000344343"/>
    </source>
</evidence>
<accession>A0A0B8QX16</accession>
<dbReference type="EMBL" id="AABBYJ010000006">
    <property type="protein sequence ID" value="EAG4331647.1"/>
    <property type="molecule type" value="Genomic_DNA"/>
</dbReference>
<evidence type="ECO:0000313" key="39">
    <source>
        <dbReference type="Proteomes" id="UP000398321"/>
    </source>
</evidence>
<evidence type="ECO:0000313" key="37">
    <source>
        <dbReference type="Proteomes" id="UP000376505"/>
    </source>
</evidence>
<dbReference type="PRINTS" id="PR00040">
    <property type="entry name" value="HTHMERR"/>
</dbReference>
<dbReference type="EMBL" id="AABGUK010000001">
    <property type="protein sequence ID" value="EAH4241132.1"/>
    <property type="molecule type" value="Genomic_DNA"/>
</dbReference>
<proteinExistence type="predicted"/>
<dbReference type="Gene3D" id="1.10.490.50">
    <property type="entry name" value="Antibiotic binding domain of TipA-like multidrug resistance regulators"/>
    <property type="match status" value="1"/>
</dbReference>
<dbReference type="PROSITE" id="PS50937">
    <property type="entry name" value="HTH_MERR_2"/>
    <property type="match status" value="1"/>
</dbReference>
<dbReference type="EMBL" id="AANDSR010000007">
    <property type="protein sequence ID" value="EDN9837244.1"/>
    <property type="molecule type" value="Genomic_DNA"/>
</dbReference>
<dbReference type="EMBL" id="AALEDS010000014">
    <property type="protein sequence ID" value="ECY6545129.1"/>
    <property type="molecule type" value="Genomic_DNA"/>
</dbReference>
<evidence type="ECO:0000256" key="2">
    <source>
        <dbReference type="ARBA" id="ARBA00023125"/>
    </source>
</evidence>
<evidence type="ECO:0000313" key="31">
    <source>
        <dbReference type="Proteomes" id="UP000337746"/>
    </source>
</evidence>
<evidence type="ECO:0000313" key="12">
    <source>
        <dbReference type="EMBL" id="EAG2514322.1"/>
    </source>
</evidence>
<dbReference type="Proteomes" id="UP000842809">
    <property type="component" value="Unassembled WGS sequence"/>
</dbReference>
<evidence type="ECO:0000313" key="44">
    <source>
        <dbReference type="Proteomes" id="UP000478704"/>
    </source>
</evidence>
<dbReference type="RefSeq" id="WP_014929181.1">
    <property type="nucleotide sequence ID" value="NC_021824.1"/>
</dbReference>
<evidence type="ECO:0000313" key="6">
    <source>
        <dbReference type="EMBL" id="EAC4551456.1"/>
    </source>
</evidence>
<dbReference type="Proteomes" id="UP000527632">
    <property type="component" value="Unassembled WGS sequence"/>
</dbReference>
<dbReference type="InterPro" id="IPR009061">
    <property type="entry name" value="DNA-bd_dom_put_sf"/>
</dbReference>
<dbReference type="EMBL" id="AABCVX010000001">
    <property type="protein sequence ID" value="EAG6167817.1"/>
    <property type="molecule type" value="Genomic_DNA"/>
</dbReference>
<evidence type="ECO:0000313" key="52">
    <source>
        <dbReference type="Proteomes" id="UP000844415"/>
    </source>
</evidence>
<evidence type="ECO:0000313" key="27">
    <source>
        <dbReference type="EMBL" id="HAC0012026.1"/>
    </source>
</evidence>
<evidence type="ECO:0000313" key="50">
    <source>
        <dbReference type="Proteomes" id="UP000566721"/>
    </source>
</evidence>
<evidence type="ECO:0000313" key="45">
    <source>
        <dbReference type="Proteomes" id="UP000489121"/>
    </source>
</evidence>
<dbReference type="EMBL" id="AABAWE010000001">
    <property type="protein sequence ID" value="EAG2086233.1"/>
    <property type="molecule type" value="Genomic_DNA"/>
</dbReference>
<dbReference type="EMBL" id="QXLS01000001">
    <property type="protein sequence ID" value="RKA11174.1"/>
    <property type="molecule type" value="Genomic_DNA"/>
</dbReference>
<dbReference type="InterPro" id="IPR047057">
    <property type="entry name" value="MerR_fam"/>
</dbReference>
<dbReference type="Proteomes" id="UP000389283">
    <property type="component" value="Unassembled WGS sequence"/>
</dbReference>
<dbReference type="Proteomes" id="UP000489121">
    <property type="component" value="Unassembled WGS sequence"/>
</dbReference>
<evidence type="ECO:0000313" key="48">
    <source>
        <dbReference type="Proteomes" id="UP000528151"/>
    </source>
</evidence>
<dbReference type="Proteomes" id="UP000344343">
    <property type="component" value="Unassembled WGS sequence"/>
</dbReference>
<dbReference type="EMBL" id="DAAJFY010000001">
    <property type="protein sequence ID" value="HAC0274305.1"/>
    <property type="molecule type" value="Genomic_DNA"/>
</dbReference>
<dbReference type="Proteomes" id="UP000345329">
    <property type="component" value="Unassembled WGS sequence"/>
</dbReference>
<keyword evidence="2" id="KW-0238">DNA-binding</keyword>
<dbReference type="SUPFAM" id="SSF89082">
    <property type="entry name" value="Antibiotic binding domain of TipA-like multidrug resistance regulators"/>
    <property type="match status" value="1"/>
</dbReference>
<dbReference type="Proteomes" id="UP000337746">
    <property type="component" value="Unassembled WGS sequence"/>
</dbReference>
<dbReference type="SMART" id="SM00422">
    <property type="entry name" value="HTH_MERR"/>
    <property type="match status" value="1"/>
</dbReference>
<keyword evidence="3" id="KW-0010">Activator</keyword>
<evidence type="ECO:0000313" key="42">
    <source>
        <dbReference type="Proteomes" id="UP000455569"/>
    </source>
</evidence>
<dbReference type="EMBL" id="AANPAU010000006">
    <property type="protein sequence ID" value="EDP8514481.1"/>
    <property type="molecule type" value="Genomic_DNA"/>
</dbReference>
<dbReference type="Proteomes" id="UP000455569">
    <property type="component" value="Unassembled WGS sequence"/>
</dbReference>
<dbReference type="Pfam" id="PF07739">
    <property type="entry name" value="TipAS"/>
    <property type="match status" value="1"/>
</dbReference>
<dbReference type="EMBL" id="AABBZO010000008">
    <property type="protein sequence ID" value="EAG4462320.1"/>
    <property type="molecule type" value="Genomic_DNA"/>
</dbReference>
<evidence type="ECO:0000256" key="4">
    <source>
        <dbReference type="ARBA" id="ARBA00023163"/>
    </source>
</evidence>
<evidence type="ECO:0000313" key="22">
    <source>
        <dbReference type="EMBL" id="ECY9782411.1"/>
    </source>
</evidence>
<dbReference type="Proteomes" id="UP000272537">
    <property type="component" value="Unassembled WGS sequence"/>
</dbReference>
<dbReference type="EMBL" id="AAHZFY010000027">
    <property type="protein sequence ID" value="ECB9514337.1"/>
    <property type="molecule type" value="Genomic_DNA"/>
</dbReference>
<dbReference type="Proteomes" id="UP000339309">
    <property type="component" value="Unassembled WGS sequence"/>
</dbReference>
<evidence type="ECO:0000313" key="16">
    <source>
        <dbReference type="EMBL" id="EAH4241132.1"/>
    </source>
</evidence>
<dbReference type="Proteomes" id="UP000525850">
    <property type="component" value="Unassembled WGS sequence"/>
</dbReference>
<dbReference type="EMBL" id="AAIAJJ010000002">
    <property type="protein sequence ID" value="ECC1555964.1"/>
    <property type="molecule type" value="Genomic_DNA"/>
</dbReference>
<evidence type="ECO:0000313" key="19">
    <source>
        <dbReference type="EMBL" id="ECB9514337.1"/>
    </source>
</evidence>
<evidence type="ECO:0000313" key="30">
    <source>
        <dbReference type="Proteomes" id="UP000272537"/>
    </source>
</evidence>
<dbReference type="EMBL" id="AANCRK010000001">
    <property type="protein sequence ID" value="EDN7713549.1"/>
    <property type="molecule type" value="Genomic_DNA"/>
</dbReference>
<evidence type="ECO:0000313" key="18">
    <source>
        <dbReference type="EMBL" id="ECB9472542.1"/>
    </source>
</evidence>
<dbReference type="Proteomes" id="UP000478704">
    <property type="component" value="Unassembled WGS sequence"/>
</dbReference>
<dbReference type="EMBL" id="AALGDA010000011">
    <property type="protein sequence ID" value="ECY9782411.1"/>
    <property type="molecule type" value="Genomic_DNA"/>
</dbReference>
<evidence type="ECO:0000313" key="49">
    <source>
        <dbReference type="Proteomes" id="UP000540117"/>
    </source>
</evidence>
<dbReference type="Proteomes" id="UP000365297">
    <property type="component" value="Unassembled WGS sequence"/>
</dbReference>
<evidence type="ECO:0000313" key="23">
    <source>
        <dbReference type="EMBL" id="EDN7713549.1"/>
    </source>
</evidence>
<dbReference type="Proteomes" id="UP000844415">
    <property type="component" value="Unassembled WGS sequence"/>
</dbReference>
<evidence type="ECO:0000313" key="10">
    <source>
        <dbReference type="EMBL" id="EAD5787761.1"/>
    </source>
</evidence>
<evidence type="ECO:0000313" key="28">
    <source>
        <dbReference type="EMBL" id="HAC0274305.1"/>
    </source>
</evidence>
<dbReference type="EMBL" id="AAANYR010000009">
    <property type="protein sequence ID" value="EAD5787761.1"/>
    <property type="molecule type" value="Genomic_DNA"/>
</dbReference>
<name>A0A0B8QX16_LISMN</name>
<dbReference type="InterPro" id="IPR012925">
    <property type="entry name" value="TipAS_dom"/>
</dbReference>
<dbReference type="InterPro" id="IPR036244">
    <property type="entry name" value="TipA-like_antibiotic-bd"/>
</dbReference>
<evidence type="ECO:0000313" key="21">
    <source>
        <dbReference type="EMBL" id="ECY6545129.1"/>
    </source>
</evidence>
<evidence type="ECO:0000313" key="36">
    <source>
        <dbReference type="Proteomes" id="UP000365297"/>
    </source>
</evidence>
<evidence type="ECO:0000313" key="15">
    <source>
        <dbReference type="EMBL" id="EAG6167817.1"/>
    </source>
</evidence>
<keyword evidence="1" id="KW-0805">Transcription regulation</keyword>
<dbReference type="AlphaFoldDB" id="A0A0B8QX16"/>
<dbReference type="EMBL" id="AAAMZD010000001">
    <property type="protein sequence ID" value="EAD3791909.1"/>
    <property type="molecule type" value="Genomic_DNA"/>
</dbReference>
<evidence type="ECO:0000313" key="25">
    <source>
        <dbReference type="EMBL" id="EDP8514481.1"/>
    </source>
</evidence>
<dbReference type="Proteomes" id="UP000398321">
    <property type="component" value="Unassembled WGS sequence"/>
</dbReference>
<dbReference type="Proteomes" id="UP000841146">
    <property type="component" value="Unassembled WGS sequence"/>
</dbReference>
<evidence type="ECO:0000256" key="3">
    <source>
        <dbReference type="ARBA" id="ARBA00023159"/>
    </source>
</evidence>
<feature type="domain" description="HTH merR-type" evidence="5">
    <location>
        <begin position="1"/>
        <end position="69"/>
    </location>
</feature>
<reference evidence="6 32" key="3">
    <citation type="submission" date="2018-06" db="EMBL/GenBank/DDBJ databases">
        <authorList>
            <consortium name="PulseNet: The National Subtyping Network for Foodborne Disease Surveillance"/>
            <person name="Tarr C.L."/>
            <person name="Trees E."/>
            <person name="Katz L.S."/>
            <person name="Carleton-Romer H.A."/>
            <person name="Stroika S."/>
            <person name="Kucerova Z."/>
            <person name="Roache K.F."/>
            <person name="Sabol A.L."/>
            <person name="Besser J."/>
            <person name="Gerner-Smidt P."/>
        </authorList>
    </citation>
    <scope>NUCLEOTIDE SEQUENCE [LARGE SCALE GENOMIC DNA]</scope>
    <source>
        <strain evidence="6 32">2015L-6227</strain>
        <strain evidence="22 45">PNUSAL005692</strain>
    </source>
</reference>
<evidence type="ECO:0000313" key="43">
    <source>
        <dbReference type="Proteomes" id="UP000467347"/>
    </source>
</evidence>
<evidence type="ECO:0000313" key="41">
    <source>
        <dbReference type="Proteomes" id="UP000423131"/>
    </source>
</evidence>
<dbReference type="PANTHER" id="PTHR30204:SF90">
    <property type="entry name" value="HTH-TYPE TRANSCRIPTIONAL ACTIVATOR MTA"/>
    <property type="match status" value="1"/>
</dbReference>
<evidence type="ECO:0000259" key="5">
    <source>
        <dbReference type="PROSITE" id="PS50937"/>
    </source>
</evidence>
<evidence type="ECO:0000313" key="14">
    <source>
        <dbReference type="EMBL" id="EAG4462320.1"/>
    </source>
</evidence>
<dbReference type="EMBL" id="DAAJCS010000002">
    <property type="protein sequence ID" value="HAC0012026.1"/>
    <property type="molecule type" value="Genomic_DNA"/>
</dbReference>
<reference evidence="29 30" key="1">
    <citation type="journal article" date="2018" name="BMC Genomics">
        <title>Genes significantly associated with lineage II food isolates of Listeria monocytogenes.</title>
        <authorList>
            <person name="Pirone-Davies C."/>
            <person name="Chen Y."/>
            <person name="Pightling A."/>
            <person name="Ryan G."/>
            <person name="Wang Y."/>
            <person name="Yao K."/>
            <person name="Hoffmann M."/>
            <person name="Allard M.W."/>
        </authorList>
    </citation>
    <scope>NUCLEOTIDE SEQUENCE [LARGE SCALE GENOMIC DNA]</scope>
    <source>
        <strain evidence="29 30">PNUSAL000550</strain>
    </source>
</reference>
<dbReference type="Gene3D" id="1.10.1660.10">
    <property type="match status" value="1"/>
</dbReference>
<dbReference type="GO" id="GO:0003700">
    <property type="term" value="F:DNA-binding transcription factor activity"/>
    <property type="evidence" value="ECO:0007669"/>
    <property type="project" value="InterPro"/>
</dbReference>
<comment type="caution">
    <text evidence="6">The sequence shown here is derived from an EMBL/GenBank/DDBJ whole genome shotgun (WGS) entry which is preliminary data.</text>
</comment>
<dbReference type="Proteomes" id="UP000566721">
    <property type="component" value="Unassembled WGS sequence"/>
</dbReference>
<evidence type="ECO:0000313" key="20">
    <source>
        <dbReference type="EMBL" id="ECC1555964.1"/>
    </source>
</evidence>
<evidence type="ECO:0000313" key="38">
    <source>
        <dbReference type="Proteomes" id="UP000389283"/>
    </source>
</evidence>
<evidence type="ECO:0000313" key="11">
    <source>
        <dbReference type="EMBL" id="EAG2086233.1"/>
    </source>
</evidence>
<dbReference type="KEGG" id="lmok:CQ02_02860"/>
<reference evidence="21 35" key="4">
    <citation type="submission" date="2019-09" db="EMBL/GenBank/DDBJ databases">
        <authorList>
            <consortium name="GenomeTrakr network: Whole genome sequencing for foodborne pathogen traceback"/>
        </authorList>
    </citation>
    <scope>NUCLEOTIDE SEQUENCE [LARGE SCALE GENOMIC DNA]</scope>
    <source>
        <strain evidence="21 35">FLAG-55987</strain>
        <strain evidence="17 40">PHLUSALM00088</strain>
    </source>
</reference>
<evidence type="ECO:0000313" key="47">
    <source>
        <dbReference type="Proteomes" id="UP000527632"/>
    </source>
</evidence>
<dbReference type="Proteomes" id="UP000376505">
    <property type="component" value="Unassembled WGS sequence"/>
</dbReference>
<protein>
    <submittedName>
        <fullName evidence="29">HTH-type transcriptional activator mta</fullName>
    </submittedName>
    <submittedName>
        <fullName evidence="6">MerR family transcriptional regulator</fullName>
    </submittedName>
</protein>
<dbReference type="EMBL" id="AACKDQ010000018">
    <property type="protein sequence ID" value="EAK9317215.1"/>
    <property type="molecule type" value="Genomic_DNA"/>
</dbReference>
<dbReference type="GO" id="GO:0003677">
    <property type="term" value="F:DNA binding"/>
    <property type="evidence" value="ECO:0007669"/>
    <property type="project" value="UniProtKB-KW"/>
</dbReference>
<dbReference type="Proteomes" id="UP000528151">
    <property type="component" value="Unassembled WGS sequence"/>
</dbReference>
<dbReference type="Proteomes" id="UP000364988">
    <property type="component" value="Unassembled WGS sequence"/>
</dbReference>
<dbReference type="PANTHER" id="PTHR30204">
    <property type="entry name" value="REDOX-CYCLING DRUG-SENSING TRANSCRIPTIONAL ACTIVATOR SOXR"/>
    <property type="match status" value="1"/>
</dbReference>
<evidence type="ECO:0000256" key="1">
    <source>
        <dbReference type="ARBA" id="ARBA00023015"/>
    </source>
</evidence>
<dbReference type="Proteomes" id="UP000540117">
    <property type="component" value="Unassembled WGS sequence"/>
</dbReference>
<reference evidence="25 44" key="6">
    <citation type="submission" date="2020-02" db="EMBL/GenBank/DDBJ databases">
        <authorList>
            <consortium name="GenomeTrakr: Next Generation Sequencing Network for Food Pathogen Tracability"/>
        </authorList>
    </citation>
    <scope>NUCLEOTIDE SEQUENCE [LARGE SCALE GENOMIC DNA]</scope>
    <source>
        <strain evidence="14 48">CFSAN063727</strain>
        <strain evidence="23 42">CFSAN102901</strain>
        <strain evidence="7 36">FDA00007096</strain>
        <strain evidence="10 33">FDA00013853</strain>
        <strain evidence="18 41">FDA00014336</strain>
        <strain evidence="20 38">FDA00014370</strain>
        <strain evidence="19 39">FDA00014392</strain>
        <strain evidence="25">FDA00015054</strain>
        <strain evidence="13 49">FDA1005580-S054-001</strain>
        <strain evidence="44">FDA1090798-S029-001</strain>
        <strain evidence="12 46">FDA960927-006-004</strain>
        <strain evidence="15 50">FLAG-38921</strain>
        <strain evidence="11 31">FLAG-54356</strain>
        <strain evidence="9 37">FSIS31901579</strain>
        <strain evidence="16 47">LS1344</strain>
        <strain evidence="24 43">OSF101448</strain>
        <strain evidence="8 34">VA-WGS-00405</strain>
    </source>
</reference>
<evidence type="ECO:0000313" key="26">
    <source>
        <dbReference type="EMBL" id="HAB8555835.1"/>
    </source>
</evidence>
<organism evidence="6 32">
    <name type="scientific">Listeria monocytogenes</name>
    <dbReference type="NCBI Taxonomy" id="1639"/>
    <lineage>
        <taxon>Bacteria</taxon>
        <taxon>Bacillati</taxon>
        <taxon>Bacillota</taxon>
        <taxon>Bacilli</taxon>
        <taxon>Bacillales</taxon>
        <taxon>Listeriaceae</taxon>
        <taxon>Listeria</taxon>
    </lineage>
</organism>
<dbReference type="Pfam" id="PF13411">
    <property type="entry name" value="MerR_1"/>
    <property type="match status" value="1"/>
</dbReference>
<dbReference type="EMBL" id="DAAIJL010000001">
    <property type="protein sequence ID" value="HAB8555835.1"/>
    <property type="molecule type" value="Genomic_DNA"/>
</dbReference>
<dbReference type="InterPro" id="IPR000551">
    <property type="entry name" value="MerR-type_HTH_dom"/>
</dbReference>
<evidence type="ECO:0000313" key="40">
    <source>
        <dbReference type="Proteomes" id="UP000410967"/>
    </source>
</evidence>
<evidence type="ECO:0000313" key="34">
    <source>
        <dbReference type="Proteomes" id="UP000345329"/>
    </source>
</evidence>
<dbReference type="Proteomes" id="UP000423131">
    <property type="component" value="Unassembled WGS sequence"/>
</dbReference>
<evidence type="ECO:0000313" key="51">
    <source>
        <dbReference type="Proteomes" id="UP000841146"/>
    </source>
</evidence>
<dbReference type="EMBL" id="AAHZFN010000002">
    <property type="protein sequence ID" value="ECB9472542.1"/>
    <property type="molecule type" value="Genomic_DNA"/>
</dbReference>
<evidence type="ECO:0000313" key="8">
    <source>
        <dbReference type="EMBL" id="EAD3791909.1"/>
    </source>
</evidence>
<evidence type="ECO:0000313" key="35">
    <source>
        <dbReference type="Proteomes" id="UP000364988"/>
    </source>
</evidence>
<dbReference type="SUPFAM" id="SSF46955">
    <property type="entry name" value="Putative DNA-binding domain"/>
    <property type="match status" value="1"/>
</dbReference>
<dbReference type="Proteomes" id="UP000467347">
    <property type="component" value="Unassembled WGS sequence"/>
</dbReference>
<dbReference type="EMBL" id="AAANYN010000004">
    <property type="protein sequence ID" value="EAD5773567.1"/>
    <property type="molecule type" value="Genomic_DNA"/>
</dbReference>
<reference evidence="26" key="5">
    <citation type="submission" date="2020-01" db="EMBL/GenBank/DDBJ databases">
        <authorList>
            <consortium name="NCBI Pathogen Detection Project"/>
        </authorList>
    </citation>
    <scope>NUCLEOTIDE SEQUENCE</scope>
    <source>
        <strain evidence="26">CFIAFB20100120</strain>
        <strain evidence="28">CFIAFB20170037</strain>
        <strain evidence="27">CFIAFB20170045</strain>
    </source>
</reference>
<reference evidence="51 52" key="2">
    <citation type="journal article" date="2018" name="Genome Biol.">
        <title>SKESA: strategic k-mer extension for scrupulous assemblies.</title>
        <authorList>
            <person name="Souvorov A."/>
            <person name="Agarwala R."/>
            <person name="Lipman D.J."/>
        </authorList>
    </citation>
    <scope>NUCLEOTIDE SEQUENCE [LARGE SCALE GENOMIC DNA]</scope>
    <source>
        <strain evidence="26 52">CFIAFB20100120</strain>
        <strain evidence="28">CFIAFB20170037</strain>
        <strain evidence="27 51">CFIAFB20170045</strain>
    </source>
</reference>
<dbReference type="EMBL" id="AAAIXK010000006">
    <property type="protein sequence ID" value="EAC5551082.1"/>
    <property type="molecule type" value="Genomic_DNA"/>
</dbReference>
<dbReference type="Proteomes" id="UP000410967">
    <property type="component" value="Unassembled WGS sequence"/>
</dbReference>
<evidence type="ECO:0000313" key="24">
    <source>
        <dbReference type="EMBL" id="EDN9837244.1"/>
    </source>
</evidence>
<dbReference type="EMBL" id="AAAIKW010000001">
    <property type="protein sequence ID" value="EAC4551456.1"/>
    <property type="molecule type" value="Genomic_DNA"/>
</dbReference>
<evidence type="ECO:0000313" key="32">
    <source>
        <dbReference type="Proteomes" id="UP000339309"/>
    </source>
</evidence>
<evidence type="ECO:0000313" key="46">
    <source>
        <dbReference type="Proteomes" id="UP000525850"/>
    </source>
</evidence>
<evidence type="ECO:0000313" key="17">
    <source>
        <dbReference type="EMBL" id="EAK9317215.1"/>
    </source>
</evidence>